<protein>
    <submittedName>
        <fullName evidence="3">MarR family transcriptional regulator</fullName>
    </submittedName>
</protein>
<dbReference type="AlphaFoldDB" id="A0A428ZK87"/>
<dbReference type="PROSITE" id="PS50995">
    <property type="entry name" value="HTH_MARR_2"/>
    <property type="match status" value="1"/>
</dbReference>
<dbReference type="SUPFAM" id="SSF46785">
    <property type="entry name" value="Winged helix' DNA-binding domain"/>
    <property type="match status" value="1"/>
</dbReference>
<dbReference type="GO" id="GO:0003700">
    <property type="term" value="F:DNA-binding transcription factor activity"/>
    <property type="evidence" value="ECO:0007669"/>
    <property type="project" value="InterPro"/>
</dbReference>
<feature type="domain" description="HTH marR-type" evidence="2">
    <location>
        <begin position="49"/>
        <end position="187"/>
    </location>
</feature>
<dbReference type="PANTHER" id="PTHR33164:SF99">
    <property type="entry name" value="MARR FAMILY REGULATORY PROTEIN"/>
    <property type="match status" value="1"/>
</dbReference>
<dbReference type="InterPro" id="IPR036388">
    <property type="entry name" value="WH-like_DNA-bd_sf"/>
</dbReference>
<name>A0A428ZK87_KIBAR</name>
<dbReference type="OrthoDB" id="9807800at2"/>
<dbReference type="InterPro" id="IPR039422">
    <property type="entry name" value="MarR/SlyA-like"/>
</dbReference>
<dbReference type="PANTHER" id="PTHR33164">
    <property type="entry name" value="TRANSCRIPTIONAL REGULATOR, MARR FAMILY"/>
    <property type="match status" value="1"/>
</dbReference>
<evidence type="ECO:0000313" key="4">
    <source>
        <dbReference type="Proteomes" id="UP000287547"/>
    </source>
</evidence>
<sequence length="201" mass="21586">MRPVISARSSTIDSRVTGRPATIDAPPSDVQPELHNHGCISEAGVVTAPEPIAEDLVLLFTALAATTQAQVTTEIAEAGFGDLRPSDGYLVQHLQHGAQTIGELATKLGITAQGVSKAVIEMERKGYLTRTPSSGDQRKRLVELTERGWDAIYASRTARAHVNRELRASLGSGARAFLDQVYNLAETTGAFAALTERRLRP</sequence>
<dbReference type="InterPro" id="IPR036390">
    <property type="entry name" value="WH_DNA-bd_sf"/>
</dbReference>
<dbReference type="Proteomes" id="UP000287547">
    <property type="component" value="Unassembled WGS sequence"/>
</dbReference>
<evidence type="ECO:0000256" key="1">
    <source>
        <dbReference type="SAM" id="MobiDB-lite"/>
    </source>
</evidence>
<comment type="caution">
    <text evidence="3">The sequence shown here is derived from an EMBL/GenBank/DDBJ whole genome shotgun (WGS) entry which is preliminary data.</text>
</comment>
<accession>A0A428ZK87</accession>
<dbReference type="Pfam" id="PF12802">
    <property type="entry name" value="MarR_2"/>
    <property type="match status" value="1"/>
</dbReference>
<proteinExistence type="predicted"/>
<evidence type="ECO:0000313" key="3">
    <source>
        <dbReference type="EMBL" id="RSM88475.1"/>
    </source>
</evidence>
<evidence type="ECO:0000259" key="2">
    <source>
        <dbReference type="PROSITE" id="PS50995"/>
    </source>
</evidence>
<gene>
    <name evidence="3" type="ORF">DMH04_07455</name>
</gene>
<dbReference type="GO" id="GO:0006950">
    <property type="term" value="P:response to stress"/>
    <property type="evidence" value="ECO:0007669"/>
    <property type="project" value="TreeGrafter"/>
</dbReference>
<feature type="region of interest" description="Disordered" evidence="1">
    <location>
        <begin position="1"/>
        <end position="35"/>
    </location>
</feature>
<dbReference type="Gene3D" id="1.10.10.10">
    <property type="entry name" value="Winged helix-like DNA-binding domain superfamily/Winged helix DNA-binding domain"/>
    <property type="match status" value="1"/>
</dbReference>
<dbReference type="InterPro" id="IPR000835">
    <property type="entry name" value="HTH_MarR-typ"/>
</dbReference>
<organism evidence="3 4">
    <name type="scientific">Kibdelosporangium aridum</name>
    <dbReference type="NCBI Taxonomy" id="2030"/>
    <lineage>
        <taxon>Bacteria</taxon>
        <taxon>Bacillati</taxon>
        <taxon>Actinomycetota</taxon>
        <taxon>Actinomycetes</taxon>
        <taxon>Pseudonocardiales</taxon>
        <taxon>Pseudonocardiaceae</taxon>
        <taxon>Kibdelosporangium</taxon>
    </lineage>
</organism>
<dbReference type="EMBL" id="QHKI01000004">
    <property type="protein sequence ID" value="RSM88475.1"/>
    <property type="molecule type" value="Genomic_DNA"/>
</dbReference>
<reference evidence="3 4" key="1">
    <citation type="submission" date="2018-05" db="EMBL/GenBank/DDBJ databases">
        <title>Evolution of GPA BGCs.</title>
        <authorList>
            <person name="Waglechner N."/>
            <person name="Wright G.D."/>
        </authorList>
    </citation>
    <scope>NUCLEOTIDE SEQUENCE [LARGE SCALE GENOMIC DNA]</scope>
    <source>
        <strain evidence="3 4">A82846</strain>
    </source>
</reference>
<dbReference type="SMART" id="SM00347">
    <property type="entry name" value="HTH_MARR"/>
    <property type="match status" value="1"/>
</dbReference>